<dbReference type="RefSeq" id="WP_114696885.1">
    <property type="nucleotide sequence ID" value="NZ_QQOH01000005.1"/>
</dbReference>
<evidence type="ECO:0000313" key="2">
    <source>
        <dbReference type="EMBL" id="RDE18309.1"/>
    </source>
</evidence>
<evidence type="ECO:0000313" key="3">
    <source>
        <dbReference type="Proteomes" id="UP000253769"/>
    </source>
</evidence>
<sequence length="665" mass="73736">MKLLKALRTKPAVEPNQPPTDFDLGSPATELEPVPSNPFTSVESEPLFEKSADNSQASDPELDAANLTSKPKLRLPEVGQLLGESYQLLAFQAGSFGLRGAVIQNGKQQANIRALAESRNIDFTRAVADVLDQLLQQHRRLPKRAILLTPSVVTALVQLPVSPLRPRSDEQMQELIRWELEGAISQQNKHWMIGSMLVERGYLTPDQRDEVVEQLQQRQTEGGPQSLVRFGDLAVQLGFIDRDQLEECFTLQGKLISIDDDLVYGWQASESTREGPSDEVLMSEEEDNDSSHPWLVSGMSKTLQRRWIGAFNLNGLKLEAFYPVIGSAFAGLGQYCELELQYLLEVQQEQLALVSGNRNTVAEILTTARSRGPVDLHQCLDLIGVLPSDLNRLYISCSQAELQPELLQDLADHLGIDVQRFSAQSHHLELPARVPADALLALQGSINHHFGHLPITRQSRISATETKSARWKSWFQPKNLAVAASVLLVTGMFSFLGWMEWNTRYQTERLAALEAEFDRELKVKNQLQALYADSLKIKGAIADSQQQSDLTLLLANEIEANLGYRVQSLSPLLKAIALALSPEIILGQILKQGDDLSLEVLAPSSSSAQEYVARLSEFVQPVGYQVMNSNPKADSDDFRLLVQLTYQHGLTSQLLADSNPAQAGE</sequence>
<feature type="region of interest" description="Disordered" evidence="1">
    <location>
        <begin position="269"/>
        <end position="293"/>
    </location>
</feature>
<accession>A0A369WAW6</accession>
<protein>
    <submittedName>
        <fullName evidence="2">Uncharacterized protein</fullName>
    </submittedName>
</protein>
<comment type="caution">
    <text evidence="2">The sequence shown here is derived from an EMBL/GenBank/DDBJ whole genome shotgun (WGS) entry which is preliminary data.</text>
</comment>
<reference evidence="2 3" key="1">
    <citation type="submission" date="2018-07" db="EMBL/GenBank/DDBJ databases">
        <title>Motiliproteus coralliicola sp. nov., a bacterium isolated from Coral.</title>
        <authorList>
            <person name="Wang G."/>
        </authorList>
    </citation>
    <scope>NUCLEOTIDE SEQUENCE [LARGE SCALE GENOMIC DNA]</scope>
    <source>
        <strain evidence="2 3">C34</strain>
    </source>
</reference>
<proteinExistence type="predicted"/>
<gene>
    <name evidence="2" type="ORF">DV711_16745</name>
</gene>
<dbReference type="Proteomes" id="UP000253769">
    <property type="component" value="Unassembled WGS sequence"/>
</dbReference>
<organism evidence="2 3">
    <name type="scientific">Motiliproteus coralliicola</name>
    <dbReference type="NCBI Taxonomy" id="2283196"/>
    <lineage>
        <taxon>Bacteria</taxon>
        <taxon>Pseudomonadati</taxon>
        <taxon>Pseudomonadota</taxon>
        <taxon>Gammaproteobacteria</taxon>
        <taxon>Oceanospirillales</taxon>
        <taxon>Oceanospirillaceae</taxon>
        <taxon>Motiliproteus</taxon>
    </lineage>
</organism>
<dbReference type="AlphaFoldDB" id="A0A369WAW6"/>
<name>A0A369WAW6_9GAMM</name>
<dbReference type="EMBL" id="QQOH01000005">
    <property type="protein sequence ID" value="RDE18309.1"/>
    <property type="molecule type" value="Genomic_DNA"/>
</dbReference>
<evidence type="ECO:0000256" key="1">
    <source>
        <dbReference type="SAM" id="MobiDB-lite"/>
    </source>
</evidence>
<keyword evidence="3" id="KW-1185">Reference proteome</keyword>
<feature type="region of interest" description="Disordered" evidence="1">
    <location>
        <begin position="1"/>
        <end position="63"/>
    </location>
</feature>
<dbReference type="OrthoDB" id="9176933at2"/>